<evidence type="ECO:0000313" key="13">
    <source>
        <dbReference type="EMBL" id="PWJ22944.1"/>
    </source>
</evidence>
<keyword evidence="4" id="KW-0963">Cytoplasm</keyword>
<dbReference type="InterPro" id="IPR017945">
    <property type="entry name" value="DHBP_synth_RibB-like_a/b_dom"/>
</dbReference>
<keyword evidence="6" id="KW-0819">tRNA processing</keyword>
<dbReference type="GO" id="GO:0005524">
    <property type="term" value="F:ATP binding"/>
    <property type="evidence" value="ECO:0007669"/>
    <property type="project" value="UniProtKB-KW"/>
</dbReference>
<comment type="caution">
    <text evidence="13">The sequence shown here is derived from an EMBL/GenBank/DDBJ whole genome shotgun (WGS) entry which is preliminary data.</text>
</comment>
<dbReference type="InterPro" id="IPR036196">
    <property type="entry name" value="Ptyr_pPase_sf"/>
</dbReference>
<dbReference type="SUPFAM" id="SSF52788">
    <property type="entry name" value="Phosphotyrosine protein phosphatases I"/>
    <property type="match status" value="1"/>
</dbReference>
<dbReference type="SMART" id="SM00226">
    <property type="entry name" value="LMWPc"/>
    <property type="match status" value="1"/>
</dbReference>
<comment type="catalytic activity">
    <reaction evidence="11">
        <text>L-threonine + hydrogencarbonate + ATP = L-threonylcarbamoyladenylate + diphosphate + H2O</text>
        <dbReference type="Rhea" id="RHEA:36407"/>
        <dbReference type="ChEBI" id="CHEBI:15377"/>
        <dbReference type="ChEBI" id="CHEBI:17544"/>
        <dbReference type="ChEBI" id="CHEBI:30616"/>
        <dbReference type="ChEBI" id="CHEBI:33019"/>
        <dbReference type="ChEBI" id="CHEBI:57926"/>
        <dbReference type="ChEBI" id="CHEBI:73682"/>
        <dbReference type="EC" id="2.7.7.87"/>
    </reaction>
</comment>
<protein>
    <recommendedName>
        <fullName evidence="10">L-threonylcarbamoyladenylate synthase</fullName>
        <ecNumber evidence="3">2.7.7.87</ecNumber>
    </recommendedName>
    <alternativeName>
        <fullName evidence="10">L-threonylcarbamoyladenylate synthase</fullName>
    </alternativeName>
</protein>
<evidence type="ECO:0000256" key="11">
    <source>
        <dbReference type="ARBA" id="ARBA00048366"/>
    </source>
</evidence>
<dbReference type="InterPro" id="IPR005145">
    <property type="entry name" value="Sua5_C"/>
</dbReference>
<feature type="domain" description="YrdC-like" evidence="12">
    <location>
        <begin position="23"/>
        <end position="209"/>
    </location>
</feature>
<evidence type="ECO:0000256" key="9">
    <source>
        <dbReference type="ARBA" id="ARBA00022840"/>
    </source>
</evidence>
<dbReference type="Pfam" id="PF01451">
    <property type="entry name" value="LMWPc"/>
    <property type="match status" value="1"/>
</dbReference>
<organism evidence="13 14">
    <name type="scientific">Faecalicatena orotica</name>
    <dbReference type="NCBI Taxonomy" id="1544"/>
    <lineage>
        <taxon>Bacteria</taxon>
        <taxon>Bacillati</taxon>
        <taxon>Bacillota</taxon>
        <taxon>Clostridia</taxon>
        <taxon>Lachnospirales</taxon>
        <taxon>Lachnospiraceae</taxon>
        <taxon>Faecalicatena</taxon>
    </lineage>
</organism>
<name>A0A2Y9BP61_9FIRM</name>
<dbReference type="InterPro" id="IPR038385">
    <property type="entry name" value="Sua5/YwlC_C"/>
</dbReference>
<keyword evidence="8" id="KW-0547">Nucleotide-binding</keyword>
<reference evidence="13 14" key="1">
    <citation type="submission" date="2018-05" db="EMBL/GenBank/DDBJ databases">
        <title>The Hungate 1000. A catalogue of reference genomes from the rumen microbiome.</title>
        <authorList>
            <person name="Kelly W."/>
        </authorList>
    </citation>
    <scope>NUCLEOTIDE SEQUENCE [LARGE SCALE GENOMIC DNA]</scope>
    <source>
        <strain evidence="13 14">NLAE-zl-C242</strain>
    </source>
</reference>
<dbReference type="InterPro" id="IPR006070">
    <property type="entry name" value="Sua5-like_dom"/>
</dbReference>
<dbReference type="NCBIfam" id="TIGR00057">
    <property type="entry name" value="L-threonylcarbamoyladenylate synthase"/>
    <property type="match status" value="1"/>
</dbReference>
<dbReference type="AlphaFoldDB" id="A0A2Y9BP61"/>
<keyword evidence="9" id="KW-0067">ATP-binding</keyword>
<dbReference type="GO" id="GO:0008033">
    <property type="term" value="P:tRNA processing"/>
    <property type="evidence" value="ECO:0007669"/>
    <property type="project" value="UniProtKB-KW"/>
</dbReference>
<dbReference type="GO" id="GO:0005737">
    <property type="term" value="C:cytoplasm"/>
    <property type="evidence" value="ECO:0007669"/>
    <property type="project" value="UniProtKB-SubCell"/>
</dbReference>
<dbReference type="PROSITE" id="PS51163">
    <property type="entry name" value="YRDC"/>
    <property type="match status" value="1"/>
</dbReference>
<dbReference type="PANTHER" id="PTHR17490:SF16">
    <property type="entry name" value="THREONYLCARBAMOYL-AMP SYNTHASE"/>
    <property type="match status" value="1"/>
</dbReference>
<dbReference type="Gene3D" id="3.40.50.2300">
    <property type="match status" value="1"/>
</dbReference>
<dbReference type="Proteomes" id="UP000245845">
    <property type="component" value="Unassembled WGS sequence"/>
</dbReference>
<dbReference type="GO" id="GO:0061710">
    <property type="term" value="F:L-threonylcarbamoyladenylate synthase"/>
    <property type="evidence" value="ECO:0007669"/>
    <property type="project" value="UniProtKB-EC"/>
</dbReference>
<dbReference type="EC" id="2.7.7.87" evidence="3"/>
<evidence type="ECO:0000259" key="12">
    <source>
        <dbReference type="PROSITE" id="PS51163"/>
    </source>
</evidence>
<evidence type="ECO:0000256" key="1">
    <source>
        <dbReference type="ARBA" id="ARBA00004496"/>
    </source>
</evidence>
<dbReference type="Pfam" id="PF03481">
    <property type="entry name" value="Sua5_C"/>
    <property type="match status" value="1"/>
</dbReference>
<evidence type="ECO:0000313" key="14">
    <source>
        <dbReference type="Proteomes" id="UP000245845"/>
    </source>
</evidence>
<dbReference type="GO" id="GO:0000049">
    <property type="term" value="F:tRNA binding"/>
    <property type="evidence" value="ECO:0007669"/>
    <property type="project" value="TreeGrafter"/>
</dbReference>
<dbReference type="PANTHER" id="PTHR17490">
    <property type="entry name" value="SUA5"/>
    <property type="match status" value="1"/>
</dbReference>
<dbReference type="InterPro" id="IPR023485">
    <property type="entry name" value="Ptyr_pPase"/>
</dbReference>
<evidence type="ECO:0000256" key="7">
    <source>
        <dbReference type="ARBA" id="ARBA00022695"/>
    </source>
</evidence>
<dbReference type="FunFam" id="3.90.870.10:FF:000009">
    <property type="entry name" value="Threonylcarbamoyl-AMP synthase, putative"/>
    <property type="match status" value="1"/>
</dbReference>
<evidence type="ECO:0000256" key="6">
    <source>
        <dbReference type="ARBA" id="ARBA00022694"/>
    </source>
</evidence>
<dbReference type="SUPFAM" id="SSF55821">
    <property type="entry name" value="YrdC/RibB"/>
    <property type="match status" value="1"/>
</dbReference>
<dbReference type="Pfam" id="PF01300">
    <property type="entry name" value="Sua5_yciO_yrdC"/>
    <property type="match status" value="1"/>
</dbReference>
<evidence type="ECO:0000256" key="8">
    <source>
        <dbReference type="ARBA" id="ARBA00022741"/>
    </source>
</evidence>
<keyword evidence="5" id="KW-0808">Transferase</keyword>
<dbReference type="GO" id="GO:0003725">
    <property type="term" value="F:double-stranded RNA binding"/>
    <property type="evidence" value="ECO:0007669"/>
    <property type="project" value="InterPro"/>
</dbReference>
<dbReference type="GO" id="GO:0006450">
    <property type="term" value="P:regulation of translational fidelity"/>
    <property type="evidence" value="ECO:0007669"/>
    <property type="project" value="TreeGrafter"/>
</dbReference>
<evidence type="ECO:0000256" key="2">
    <source>
        <dbReference type="ARBA" id="ARBA00007663"/>
    </source>
</evidence>
<proteinExistence type="inferred from homology"/>
<keyword evidence="14" id="KW-1185">Reference proteome</keyword>
<dbReference type="Gene3D" id="3.90.870.10">
    <property type="entry name" value="DHBP synthase"/>
    <property type="match status" value="1"/>
</dbReference>
<dbReference type="Gene3D" id="3.40.50.11030">
    <property type="entry name" value="Threonylcarbamoyl-AMP synthase, C-terminal domain"/>
    <property type="match status" value="1"/>
</dbReference>
<gene>
    <name evidence="13" type="ORF">A8806_116121</name>
</gene>
<dbReference type="EMBL" id="QGDL01000016">
    <property type="protein sequence ID" value="PWJ22944.1"/>
    <property type="molecule type" value="Genomic_DNA"/>
</dbReference>
<evidence type="ECO:0000256" key="3">
    <source>
        <dbReference type="ARBA" id="ARBA00012584"/>
    </source>
</evidence>
<evidence type="ECO:0000256" key="10">
    <source>
        <dbReference type="ARBA" id="ARBA00029774"/>
    </source>
</evidence>
<evidence type="ECO:0000256" key="5">
    <source>
        <dbReference type="ARBA" id="ARBA00022679"/>
    </source>
</evidence>
<comment type="subcellular location">
    <subcellularLocation>
        <location evidence="1">Cytoplasm</location>
    </subcellularLocation>
</comment>
<evidence type="ECO:0000256" key="4">
    <source>
        <dbReference type="ARBA" id="ARBA00022490"/>
    </source>
</evidence>
<keyword evidence="7" id="KW-0548">Nucleotidyltransferase</keyword>
<comment type="similarity">
    <text evidence="2">Belongs to the SUA5 family.</text>
</comment>
<sequence length="516" mass="56501">MNDGIMDPMKTIIKKVDPNQIDEKVILEAGNILKQGGLVAFPTETVYGLGANALDEEAAKKTYAAKGRPSDNPLIVHIADMQALEEIAVNIPPETEELAFHFWPGPLTMIFEKSGQVPYGTTGGLDTVAVRMPSDVIARELILAAGGFVSAPSANTSGRPSPTTAQHVQEDLDGKIEMILDGGSVDIGLESTILDMTVTPPMILRPGAVTVDMLEKVIGPVSVDETILGSESDQAPKAPGMKYRHYAPKAKLTIVEGTLREEVLAIRQLAYAAFREGKKIGIIATNETEIFYTHGLVKNIGSRENDKTIARNLYAVLREFDEEDVSEIYSESFAVQGIGNAIMNRLEKAAGHVRIFAAPIVKQQKYRRIIFLSNTDTSRGPMAAGLLKHQDLNQEYTIDSRGLVVLFPEPANQKAEAIMKSGQMTLEGHSSIALSADDLQEDTLILTMEDSQKWKVVSEYENIKNVYTLNEFTEDNTEIPNPYGQPLTAYGECYEIITKLIEKLTNKLNTFTQGGE</sequence>
<accession>A0A2Y9BP61</accession>
<dbReference type="InterPro" id="IPR050156">
    <property type="entry name" value="TC-AMP_synthase_SUA5"/>
</dbReference>